<evidence type="ECO:0000313" key="3">
    <source>
        <dbReference type="Proteomes" id="UP001497482"/>
    </source>
</evidence>
<dbReference type="EMBL" id="OZ035838">
    <property type="protein sequence ID" value="CAL1584173.1"/>
    <property type="molecule type" value="Genomic_DNA"/>
</dbReference>
<organism evidence="2 3">
    <name type="scientific">Knipowitschia caucasica</name>
    <name type="common">Caucasian dwarf goby</name>
    <name type="synonym">Pomatoschistus caucasicus</name>
    <dbReference type="NCBI Taxonomy" id="637954"/>
    <lineage>
        <taxon>Eukaryota</taxon>
        <taxon>Metazoa</taxon>
        <taxon>Chordata</taxon>
        <taxon>Craniata</taxon>
        <taxon>Vertebrata</taxon>
        <taxon>Euteleostomi</taxon>
        <taxon>Actinopterygii</taxon>
        <taxon>Neopterygii</taxon>
        <taxon>Teleostei</taxon>
        <taxon>Neoteleostei</taxon>
        <taxon>Acanthomorphata</taxon>
        <taxon>Gobiaria</taxon>
        <taxon>Gobiiformes</taxon>
        <taxon>Gobioidei</taxon>
        <taxon>Gobiidae</taxon>
        <taxon>Gobiinae</taxon>
        <taxon>Knipowitschia</taxon>
    </lineage>
</organism>
<evidence type="ECO:0000256" key="1">
    <source>
        <dbReference type="SAM" id="MobiDB-lite"/>
    </source>
</evidence>
<name>A0AAV2K2P8_KNICA</name>
<gene>
    <name evidence="2" type="ORF">KC01_LOCUS14546</name>
</gene>
<accession>A0AAV2K2P8</accession>
<proteinExistence type="predicted"/>
<dbReference type="AlphaFoldDB" id="A0AAV2K2P8"/>
<dbReference type="Proteomes" id="UP001497482">
    <property type="component" value="Chromosome 16"/>
</dbReference>
<feature type="region of interest" description="Disordered" evidence="1">
    <location>
        <begin position="1"/>
        <end position="25"/>
    </location>
</feature>
<sequence length="113" mass="12623">MFVWQNAEEAQHQPEASSQPPHPTSPLCKPRCRALYQYIGQDTDENSASKSMTSFELAQRRVLTALPLTCLYTGPLRNGRADRQQLAQGGEGDYCLNCSFKTVGFKSLFLPPE</sequence>
<keyword evidence="3" id="KW-1185">Reference proteome</keyword>
<reference evidence="2 3" key="1">
    <citation type="submission" date="2024-04" db="EMBL/GenBank/DDBJ databases">
        <authorList>
            <person name="Waldvogel A.-M."/>
            <person name="Schoenle A."/>
        </authorList>
    </citation>
    <scope>NUCLEOTIDE SEQUENCE [LARGE SCALE GENOMIC DNA]</scope>
</reference>
<evidence type="ECO:0000313" key="2">
    <source>
        <dbReference type="EMBL" id="CAL1584173.1"/>
    </source>
</evidence>
<protein>
    <submittedName>
        <fullName evidence="2">Uncharacterized protein</fullName>
    </submittedName>
</protein>